<evidence type="ECO:0000313" key="1">
    <source>
        <dbReference type="EMBL" id="KAB0586169.1"/>
    </source>
</evidence>
<reference evidence="1" key="1">
    <citation type="submission" date="2019-09" db="EMBL/GenBank/DDBJ databases">
        <title>Draft genome sequences of 48 bacterial type strains from the CCUG.</title>
        <authorList>
            <person name="Tunovic T."/>
            <person name="Pineiro-Iglesias B."/>
            <person name="Unosson C."/>
            <person name="Inganas E."/>
            <person name="Ohlen M."/>
            <person name="Cardew S."/>
            <person name="Jensie-Markopoulos S."/>
            <person name="Salva-Serra F."/>
            <person name="Jaen-Luchoro D."/>
            <person name="Karlsson R."/>
            <person name="Svensson-Stadler L."/>
            <person name="Chun J."/>
            <person name="Moore E."/>
        </authorList>
    </citation>
    <scope>NUCLEOTIDE SEQUENCE</scope>
    <source>
        <strain evidence="1">CCUG 15333</strain>
    </source>
</reference>
<protein>
    <submittedName>
        <fullName evidence="1">Uncharacterized protein</fullName>
    </submittedName>
</protein>
<gene>
    <name evidence="1" type="ORF">F7P80_11075</name>
</gene>
<dbReference type="RefSeq" id="WP_151044763.1">
    <property type="nucleotide sequence ID" value="NZ_VZOT01000007.1"/>
</dbReference>
<accession>A0A6A1R1F6</accession>
<comment type="caution">
    <text evidence="1">The sequence shown here is derived from an EMBL/GenBank/DDBJ whole genome shotgun (WGS) entry which is preliminary data.</text>
</comment>
<proteinExistence type="predicted"/>
<name>A0A6A1R1F6_9BURK</name>
<sequence>MVDISTAEGREQWIIANIQAQHAVIRALADANDSNPAFIEALKKLHNLRDSNYTNSTMSDASIDEYNKTIRDLVSPNARSALG</sequence>
<dbReference type="AlphaFoldDB" id="A0A6A1R1F6"/>
<organism evidence="1">
    <name type="scientific">Comamonas kerstersii</name>
    <dbReference type="NCBI Taxonomy" id="225992"/>
    <lineage>
        <taxon>Bacteria</taxon>
        <taxon>Pseudomonadati</taxon>
        <taxon>Pseudomonadota</taxon>
        <taxon>Betaproteobacteria</taxon>
        <taxon>Burkholderiales</taxon>
        <taxon>Comamonadaceae</taxon>
        <taxon>Comamonas</taxon>
    </lineage>
</organism>
<dbReference type="EMBL" id="VZOT01000007">
    <property type="protein sequence ID" value="KAB0586169.1"/>
    <property type="molecule type" value="Genomic_DNA"/>
</dbReference>